<feature type="coiled-coil region" evidence="3">
    <location>
        <begin position="76"/>
        <end position="103"/>
    </location>
</feature>
<gene>
    <name evidence="7" type="ORF">PG993_004953</name>
</gene>
<dbReference type="InterPro" id="IPR034261">
    <property type="entry name" value="CNOT4_RRM"/>
</dbReference>
<dbReference type="InterPro" id="IPR035979">
    <property type="entry name" value="RBD_domain_sf"/>
</dbReference>
<dbReference type="Gene3D" id="3.30.40.10">
    <property type="entry name" value="Zinc/RING finger domain, C3HC4 (zinc finger)"/>
    <property type="match status" value="1"/>
</dbReference>
<keyword evidence="8" id="KW-1185">Reference proteome</keyword>
<feature type="compositionally biased region" description="Polar residues" evidence="4">
    <location>
        <begin position="322"/>
        <end position="333"/>
    </location>
</feature>
<feature type="region of interest" description="Disordered" evidence="4">
    <location>
        <begin position="1524"/>
        <end position="1569"/>
    </location>
</feature>
<evidence type="ECO:0000256" key="4">
    <source>
        <dbReference type="SAM" id="MobiDB-lite"/>
    </source>
</evidence>
<dbReference type="InterPro" id="IPR003954">
    <property type="entry name" value="RRM_euk-type"/>
</dbReference>
<dbReference type="EMBL" id="JAQQWK010000003">
    <property type="protein sequence ID" value="KAK8044929.1"/>
    <property type="molecule type" value="Genomic_DNA"/>
</dbReference>
<dbReference type="InterPro" id="IPR039780">
    <property type="entry name" value="Mot2"/>
</dbReference>
<dbReference type="CDD" id="cd16618">
    <property type="entry name" value="mRING-HC-C4C4_CNOT4"/>
    <property type="match status" value="1"/>
</dbReference>
<feature type="compositionally biased region" description="Low complexity" evidence="4">
    <location>
        <begin position="968"/>
        <end position="977"/>
    </location>
</feature>
<accession>A0ABR1TGS1</accession>
<feature type="compositionally biased region" description="Basic and acidic residues" evidence="4">
    <location>
        <begin position="1255"/>
        <end position="1266"/>
    </location>
</feature>
<feature type="region of interest" description="Disordered" evidence="4">
    <location>
        <begin position="1028"/>
        <end position="1307"/>
    </location>
</feature>
<feature type="compositionally biased region" description="Polar residues" evidence="4">
    <location>
        <begin position="272"/>
        <end position="289"/>
    </location>
</feature>
<feature type="compositionally biased region" description="Low complexity" evidence="4">
    <location>
        <begin position="255"/>
        <end position="271"/>
    </location>
</feature>
<feature type="region of interest" description="Disordered" evidence="4">
    <location>
        <begin position="719"/>
        <end position="750"/>
    </location>
</feature>
<keyword evidence="1" id="KW-0862">Zinc</keyword>
<evidence type="ECO:0000313" key="8">
    <source>
        <dbReference type="Proteomes" id="UP001444661"/>
    </source>
</evidence>
<name>A0ABR1TGS1_9PEZI</name>
<dbReference type="SMART" id="SM00361">
    <property type="entry name" value="RRM_1"/>
    <property type="match status" value="1"/>
</dbReference>
<evidence type="ECO:0000259" key="6">
    <source>
        <dbReference type="PROSITE" id="PS50102"/>
    </source>
</evidence>
<dbReference type="Pfam" id="PF00076">
    <property type="entry name" value="RRM_1"/>
    <property type="match status" value="1"/>
</dbReference>
<feature type="domain" description="RRM" evidence="6">
    <location>
        <begin position="121"/>
        <end position="207"/>
    </location>
</feature>
<feature type="region of interest" description="Disordered" evidence="4">
    <location>
        <begin position="250"/>
        <end position="397"/>
    </location>
</feature>
<keyword evidence="2" id="KW-0694">RNA-binding</keyword>
<feature type="compositionally biased region" description="Low complexity" evidence="4">
    <location>
        <begin position="349"/>
        <end position="363"/>
    </location>
</feature>
<keyword evidence="1" id="KW-0863">Zinc-finger</keyword>
<feature type="compositionally biased region" description="Low complexity" evidence="4">
    <location>
        <begin position="1090"/>
        <end position="1131"/>
    </location>
</feature>
<dbReference type="SUPFAM" id="SSF54928">
    <property type="entry name" value="RNA-binding domain, RBD"/>
    <property type="match status" value="1"/>
</dbReference>
<evidence type="ECO:0000256" key="3">
    <source>
        <dbReference type="SAM" id="Coils"/>
    </source>
</evidence>
<protein>
    <submittedName>
        <fullName evidence="7">MOT2-transcriptional repressor</fullName>
    </submittedName>
</protein>
<dbReference type="PANTHER" id="PTHR12603">
    <property type="entry name" value="CCR4-NOT TRANSCRIPTION COMPLEX RELATED"/>
    <property type="match status" value="1"/>
</dbReference>
<feature type="compositionally biased region" description="Polar residues" evidence="4">
    <location>
        <begin position="512"/>
        <end position="530"/>
    </location>
</feature>
<feature type="compositionally biased region" description="Polar residues" evidence="4">
    <location>
        <begin position="1138"/>
        <end position="1150"/>
    </location>
</feature>
<feature type="compositionally biased region" description="Basic and acidic residues" evidence="4">
    <location>
        <begin position="436"/>
        <end position="446"/>
    </location>
</feature>
<feature type="compositionally biased region" description="Low complexity" evidence="4">
    <location>
        <begin position="1044"/>
        <end position="1067"/>
    </location>
</feature>
<feature type="domain" description="RING-type" evidence="5">
    <location>
        <begin position="15"/>
        <end position="58"/>
    </location>
</feature>
<feature type="compositionally biased region" description="Polar residues" evidence="4">
    <location>
        <begin position="490"/>
        <end position="500"/>
    </location>
</feature>
<dbReference type="Proteomes" id="UP001444661">
    <property type="component" value="Unassembled WGS sequence"/>
</dbReference>
<dbReference type="PROSITE" id="PS50089">
    <property type="entry name" value="ZF_RING_2"/>
    <property type="match status" value="1"/>
</dbReference>
<feature type="compositionally biased region" description="Polar residues" evidence="4">
    <location>
        <begin position="1239"/>
        <end position="1254"/>
    </location>
</feature>
<dbReference type="PANTHER" id="PTHR12603:SF0">
    <property type="entry name" value="CCR4-NOT TRANSCRIPTION COMPLEX SUBUNIT 4"/>
    <property type="match status" value="1"/>
</dbReference>
<feature type="compositionally biased region" description="Polar residues" evidence="4">
    <location>
        <begin position="1279"/>
        <end position="1290"/>
    </location>
</feature>
<dbReference type="InterPro" id="IPR039515">
    <property type="entry name" value="NOT4_mRING-HC-C4C4"/>
</dbReference>
<dbReference type="InterPro" id="IPR001841">
    <property type="entry name" value="Znf_RING"/>
</dbReference>
<dbReference type="SUPFAM" id="SSF57850">
    <property type="entry name" value="RING/U-box"/>
    <property type="match status" value="1"/>
</dbReference>
<dbReference type="Gene3D" id="3.30.70.330">
    <property type="match status" value="1"/>
</dbReference>
<evidence type="ECO:0000256" key="2">
    <source>
        <dbReference type="PROSITE-ProRule" id="PRU00176"/>
    </source>
</evidence>
<comment type="caution">
    <text evidence="7">The sequence shown here is derived from an EMBL/GenBank/DDBJ whole genome shotgun (WGS) entry which is preliminary data.</text>
</comment>
<dbReference type="CDD" id="cd12438">
    <property type="entry name" value="RRM_CNOT4"/>
    <property type="match status" value="1"/>
</dbReference>
<feature type="region of interest" description="Disordered" evidence="4">
    <location>
        <begin position="436"/>
        <end position="538"/>
    </location>
</feature>
<reference evidence="7 8" key="1">
    <citation type="submission" date="2023-01" db="EMBL/GenBank/DDBJ databases">
        <title>Analysis of 21 Apiospora genomes using comparative genomics revels a genus with tremendous synthesis potential of carbohydrate active enzymes and secondary metabolites.</title>
        <authorList>
            <person name="Sorensen T."/>
        </authorList>
    </citation>
    <scope>NUCLEOTIDE SEQUENCE [LARGE SCALE GENOMIC DNA]</scope>
    <source>
        <strain evidence="7 8">CBS 33761</strain>
    </source>
</reference>
<evidence type="ECO:0000256" key="1">
    <source>
        <dbReference type="PROSITE-ProRule" id="PRU00175"/>
    </source>
</evidence>
<keyword evidence="3" id="KW-0175">Coiled coil</keyword>
<feature type="compositionally biased region" description="Basic residues" evidence="4">
    <location>
        <begin position="1185"/>
        <end position="1197"/>
    </location>
</feature>
<proteinExistence type="predicted"/>
<evidence type="ECO:0000259" key="5">
    <source>
        <dbReference type="PROSITE" id="PS50089"/>
    </source>
</evidence>
<keyword evidence="1" id="KW-0479">Metal-binding</keyword>
<dbReference type="InterPro" id="IPR012677">
    <property type="entry name" value="Nucleotide-bd_a/b_plait_sf"/>
</dbReference>
<feature type="compositionally biased region" description="Basic residues" evidence="4">
    <location>
        <begin position="728"/>
        <end position="739"/>
    </location>
</feature>
<feature type="region of interest" description="Disordered" evidence="4">
    <location>
        <begin position="670"/>
        <end position="705"/>
    </location>
</feature>
<feature type="compositionally biased region" description="Low complexity" evidence="4">
    <location>
        <begin position="695"/>
        <end position="705"/>
    </location>
</feature>
<sequence length="1606" mass="171507">MAPQDSFIDEEEDTCPLCIEEFDLSDRNFRPCPCGYQICQFCFNNLKNNLNGLCPACRRPYDEKTIQWKVVTQEEIAEFRANIQKNQKKRAAEQRQKEVQKREVDKGNRKNLVGVRVVQKNLVYVTGLTPTVPEDELLKTLRRPEFFGQYGNIQKISISNRKAPDGAPQSLGIYVTFEKKDDATRCIQAVNGSMNGDRVLKAQLGTTKYCSAWLRHEQCGNRQCMFLHELGDEEDSYSRQDLSSLNSVYTQRPLSNNNNNNAASSSRSASRQQGLPPQQSSAAQAMVRTSSKDGSEGGDGPALPATANWARTTQQRSRRGSHATSGAASSPAISNALPVTAESAQEAIDSSQDDPAPTPAAASRRAEKKVASSEPSPNREPSPVERPPVKDPYAQPDMNDIMRLIAACPDFKAPQGLDDSEVPLFDMVGGLRRRAMREEEENRLGETAEPVPEPLEPEEGEPESGSLALGGEPEDRDQGRDGAGFDQRRSATQPPIQRNNPEGIFGPALTSAYAQGSANPGSIGSRTMTPQQQQQQQLFMRPQSFVDQMPPGISNPQSQSSLFQGQGHTRQQSRFSFANESTTNSTNVKLTANPRIMAQQSSMMPSTYHSQPSGQFYASSMPGPPPGLKSTGTPPVSGGMFGQGHSFGGTGFGIGSKDNPNDLLQNLIRGRGTGSGQAHDAGKREYFSSFPNQYPPSSSSTPAPASGAGIMASLYATQPGGFQDFGPKQKKKGKKHRHANTSSSGGGALVDLADPSILQARLPHQQQGTNAGVGQGLFGGQSQGGYNPNMMYGAGANYDDELLPLDESVVDAQSLVDALVSDPYPLEFGSPASFAHSHPTTPGPPPGLGFPQPHPIVQFGEAETPNHPPPSQGTAVARPPPPALPQPVTPLKPKATPKKTAKIDTTPIALDAKKSIVELALESGLSKDIAAQASGASKGKVVLQEEDFPALDSKKATSTPKATPVLPPKTLHTPKPTQSKKTATETGIKGPVQKQAASKTDKRPIPGTLDIAAATKVANQTKVSEVAAEAKKPAESVPSSTTQPTKTAASTVATPTATSASISSPLTRPTPKTLRLVQTPKTELPPSIPPAAAQSIRAAANSANRPGTPASEIISDSASVISASVSASRTSSPPPSSKIGTASVRATTKSQQRKQRKEASKEATDAIIAETKVVEQEPEIAPILGRKKKQKKEKKPKPSNTASPAVSRPETPVSAPTSSTLVHSAGAADKPAIVEEKPAQSTKASKAQPSIDLSSKSKESKGKDIKSPPLSPAPIDTSIRLNESTKTTVLTPDYINPNADPRSEPVYEGAVGEVPSLSEILQSLIEEGELPDPDDIGLFKAASNHRSELEKHVPNSLPPTVKSVVTKEDEAELSAFRPVHKSVNGHRVLLTPNGDFVLNLTEEEEKRFLELQSRVAKTNGFPTAFSHPKYNAPGTGFSLISGRAVPNGLPSFFPSGPSSFPQDPVGKMHREEAIGCINQHVLPSLNLGSYKSNSSFPNPNATSLQSLAPWLNPKFSRGRESFDSIAASAPGSDGMFQHVSHSDSPHENWDDEEDDAENPSPAIGSTPLMSIEEAEQVLVAAKKQHDATDKKFKQAMGRLRRQFGLH</sequence>
<feature type="compositionally biased region" description="Pro residues" evidence="4">
    <location>
        <begin position="878"/>
        <end position="890"/>
    </location>
</feature>
<feature type="region of interest" description="Disordered" evidence="4">
    <location>
        <begin position="949"/>
        <end position="1006"/>
    </location>
</feature>
<feature type="region of interest" description="Disordered" evidence="4">
    <location>
        <begin position="557"/>
        <end position="584"/>
    </location>
</feature>
<feature type="region of interest" description="Disordered" evidence="4">
    <location>
        <begin position="831"/>
        <end position="903"/>
    </location>
</feature>
<dbReference type="PROSITE" id="PS50102">
    <property type="entry name" value="RRM"/>
    <property type="match status" value="1"/>
</dbReference>
<dbReference type="InterPro" id="IPR000504">
    <property type="entry name" value="RRM_dom"/>
</dbReference>
<dbReference type="Pfam" id="PF14570">
    <property type="entry name" value="zf-RING_4"/>
    <property type="match status" value="1"/>
</dbReference>
<organism evidence="7 8">
    <name type="scientific">Apiospora rasikravindrae</name>
    <dbReference type="NCBI Taxonomy" id="990691"/>
    <lineage>
        <taxon>Eukaryota</taxon>
        <taxon>Fungi</taxon>
        <taxon>Dikarya</taxon>
        <taxon>Ascomycota</taxon>
        <taxon>Pezizomycotina</taxon>
        <taxon>Sordariomycetes</taxon>
        <taxon>Xylariomycetidae</taxon>
        <taxon>Amphisphaeriales</taxon>
        <taxon>Apiosporaceae</taxon>
        <taxon>Apiospora</taxon>
    </lineage>
</organism>
<dbReference type="InterPro" id="IPR013083">
    <property type="entry name" value="Znf_RING/FYVE/PHD"/>
</dbReference>
<feature type="compositionally biased region" description="Pro residues" evidence="4">
    <location>
        <begin position="841"/>
        <end position="854"/>
    </location>
</feature>
<evidence type="ECO:0000313" key="7">
    <source>
        <dbReference type="EMBL" id="KAK8044929.1"/>
    </source>
</evidence>